<keyword evidence="1 3" id="KW-0732">Signal</keyword>
<feature type="domain" description="Right handed beta helix" evidence="5">
    <location>
        <begin position="511"/>
        <end position="625"/>
    </location>
</feature>
<accession>A0A5M8NZR8</accession>
<protein>
    <recommendedName>
        <fullName evidence="8">Alginate lyase domain-containing protein</fullName>
    </recommendedName>
</protein>
<proteinExistence type="predicted"/>
<dbReference type="Gene3D" id="2.160.20.10">
    <property type="entry name" value="Single-stranded right-handed beta-helix, Pectin lyase-like"/>
    <property type="match status" value="1"/>
</dbReference>
<keyword evidence="2" id="KW-0456">Lyase</keyword>
<dbReference type="SUPFAM" id="SSF48230">
    <property type="entry name" value="Chondroitin AC/alginate lyase"/>
    <property type="match status" value="2"/>
</dbReference>
<feature type="domain" description="Alginate lyase" evidence="4">
    <location>
        <begin position="87"/>
        <end position="290"/>
    </location>
</feature>
<dbReference type="InterPro" id="IPR008929">
    <property type="entry name" value="Chondroitin_lyas"/>
</dbReference>
<dbReference type="GO" id="GO:0042597">
    <property type="term" value="C:periplasmic space"/>
    <property type="evidence" value="ECO:0007669"/>
    <property type="project" value="InterPro"/>
</dbReference>
<dbReference type="AlphaFoldDB" id="A0A5M8NZR8"/>
<dbReference type="SUPFAM" id="SSF51126">
    <property type="entry name" value="Pectin lyase-like"/>
    <property type="match status" value="1"/>
</dbReference>
<feature type="domain" description="Alginate lyase" evidence="4">
    <location>
        <begin position="703"/>
        <end position="916"/>
    </location>
</feature>
<evidence type="ECO:0000256" key="1">
    <source>
        <dbReference type="ARBA" id="ARBA00022729"/>
    </source>
</evidence>
<evidence type="ECO:0000259" key="4">
    <source>
        <dbReference type="Pfam" id="PF05426"/>
    </source>
</evidence>
<dbReference type="GO" id="GO:0016829">
    <property type="term" value="F:lyase activity"/>
    <property type="evidence" value="ECO:0007669"/>
    <property type="project" value="UniProtKB-KW"/>
</dbReference>
<feature type="signal peptide" evidence="3">
    <location>
        <begin position="1"/>
        <end position="19"/>
    </location>
</feature>
<gene>
    <name evidence="6" type="ORF">EZS26_002250</name>
</gene>
<name>A0A5M8NZR8_9BACT</name>
<evidence type="ECO:0000259" key="5">
    <source>
        <dbReference type="Pfam" id="PF13229"/>
    </source>
</evidence>
<dbReference type="InterPro" id="IPR008397">
    <property type="entry name" value="Alginate_lyase_dom"/>
</dbReference>
<dbReference type="InterPro" id="IPR006626">
    <property type="entry name" value="PbH1"/>
</dbReference>
<evidence type="ECO:0000313" key="6">
    <source>
        <dbReference type="EMBL" id="KAA6301644.1"/>
    </source>
</evidence>
<feature type="chain" id="PRO_5024460301" description="Alginate lyase domain-containing protein" evidence="3">
    <location>
        <begin position="20"/>
        <end position="977"/>
    </location>
</feature>
<dbReference type="EMBL" id="SNRX01000016">
    <property type="protein sequence ID" value="KAA6301644.1"/>
    <property type="molecule type" value="Genomic_DNA"/>
</dbReference>
<dbReference type="SMART" id="SM00710">
    <property type="entry name" value="PbH1"/>
    <property type="match status" value="4"/>
</dbReference>
<dbReference type="Gene3D" id="1.50.10.100">
    <property type="entry name" value="Chondroitin AC/alginate lyase"/>
    <property type="match status" value="2"/>
</dbReference>
<sequence length="977" mass="109761">MKRTLAYLLFLLLSFNLSAQLHRKPFTHPGMLQSREDMEYMKQQILSGEQPWAAAFENLKTETLLDFTPQPFTHVSMGAYGVNNSGSREFDTDGKAACNHALMGYITGDKANTDKAIEIINAWSYRLWDFDANNAKLTVGLSAPYFLNAAEILKHTNSGWAKKDQEQFSRLVLTVLYPTIQDFFPEANGNWDASMIYTMLCMGIYLDNYELFDRAVDRFHRGIGHSGITKYIYPTGQCQETTRDWDHVQLGLGEFAKAAQVAWTQGVDFYSVAGNRLGLGIEYTARFLSGEAVPVFGMGSQREKDHRCDIYESVYYHYTTVKGIEMPYTRQIIEKATRPQSSTGILTACRAPQTNTLPAEQLTLLPDPKAKLPEATGALKQPTVTPPNDAIFVKPGKSIQKAIDSHPGKWIVLAKGVHVLKQALRLESHTTLSGQGKETILMLSPEIEDETIVNASKYMHDVTIRDLLIEGAKENAPYFDPQYERQKRAYTQAKSRGGILFSADYDNQMKNIRLENLTVQGCTKSGVSIRGAAGVKVLNCDFSDNGGSVVPGAGFHHNLHLTHLSDSEIANSRFDDSLFGSGIDLSFGNNVAIVANEAARNKLSGIRCTENKDIRLQNNLTEGNDAHEIAFERLIAGFTSGIFGNHAMHPCRQIEFVKQQIKAANEPYFSAYRQLIQYADSIRNVSHHALVDFSVPGFYIQPDEHRNNSLAIQYDAFGAYCSALAYVLSGEKKYGDKAAYFLNAWSSVNKKYSEHDGVLVMTYSGAGFLMAAELMSDTEIWTNEDSKAFEKWVRQVYQKAANEIRVHKNNWADWGRFGSLLAASFLDDKNEITENRRLIQSDLFEKISPDGSMPEETHRGNNGIWYTYFSLAPMTAAAWLVYNLTGEDLFNLEQEGVSMKKALDYLAYYNQHPAEWPWCENSNTGAGDMWPENLLEAMAGIYQDANYVEYVKSSQPVIYPKHHFAWVFPTLMPLLLK</sequence>
<comment type="caution">
    <text evidence="6">The sequence shown here is derived from an EMBL/GenBank/DDBJ whole genome shotgun (WGS) entry which is preliminary data.</text>
</comment>
<dbReference type="Pfam" id="PF13229">
    <property type="entry name" value="Beta_helix"/>
    <property type="match status" value="1"/>
</dbReference>
<dbReference type="InterPro" id="IPR012334">
    <property type="entry name" value="Pectin_lyas_fold"/>
</dbReference>
<dbReference type="InterPro" id="IPR039448">
    <property type="entry name" value="Beta_helix"/>
</dbReference>
<reference evidence="6 7" key="1">
    <citation type="submission" date="2019-03" db="EMBL/GenBank/DDBJ databases">
        <title>Single cell metagenomics reveals metabolic interactions within the superorganism composed of flagellate Streblomastix strix and complex community of Bacteroidetes bacteria on its surface.</title>
        <authorList>
            <person name="Treitli S.C."/>
            <person name="Kolisko M."/>
            <person name="Husnik F."/>
            <person name="Keeling P."/>
            <person name="Hampl V."/>
        </authorList>
    </citation>
    <scope>NUCLEOTIDE SEQUENCE [LARGE SCALE GENOMIC DNA]</scope>
    <source>
        <strain evidence="6">St1</strain>
    </source>
</reference>
<evidence type="ECO:0000313" key="7">
    <source>
        <dbReference type="Proteomes" id="UP000324575"/>
    </source>
</evidence>
<evidence type="ECO:0008006" key="8">
    <source>
        <dbReference type="Google" id="ProtNLM"/>
    </source>
</evidence>
<dbReference type="Pfam" id="PF05426">
    <property type="entry name" value="Alginate_lyase"/>
    <property type="match status" value="2"/>
</dbReference>
<evidence type="ECO:0000256" key="3">
    <source>
        <dbReference type="SAM" id="SignalP"/>
    </source>
</evidence>
<evidence type="ECO:0000256" key="2">
    <source>
        <dbReference type="ARBA" id="ARBA00023239"/>
    </source>
</evidence>
<organism evidence="6 7">
    <name type="scientific">Candidatus Ordinivivax streblomastigis</name>
    <dbReference type="NCBI Taxonomy" id="2540710"/>
    <lineage>
        <taxon>Bacteria</taxon>
        <taxon>Pseudomonadati</taxon>
        <taxon>Bacteroidota</taxon>
        <taxon>Bacteroidia</taxon>
        <taxon>Bacteroidales</taxon>
        <taxon>Candidatus Ordinivivax</taxon>
    </lineage>
</organism>
<dbReference type="InterPro" id="IPR011050">
    <property type="entry name" value="Pectin_lyase_fold/virulence"/>
</dbReference>
<dbReference type="Proteomes" id="UP000324575">
    <property type="component" value="Unassembled WGS sequence"/>
</dbReference>